<accession>A0A644YLW1</accession>
<organism evidence="1">
    <name type="scientific">bioreactor metagenome</name>
    <dbReference type="NCBI Taxonomy" id="1076179"/>
    <lineage>
        <taxon>unclassified sequences</taxon>
        <taxon>metagenomes</taxon>
        <taxon>ecological metagenomes</taxon>
    </lineage>
</organism>
<dbReference type="EMBL" id="VSSQ01004906">
    <property type="protein sequence ID" value="MPM27094.1"/>
    <property type="molecule type" value="Genomic_DNA"/>
</dbReference>
<dbReference type="AlphaFoldDB" id="A0A644YLW1"/>
<evidence type="ECO:0000313" key="1">
    <source>
        <dbReference type="EMBL" id="MPM27094.1"/>
    </source>
</evidence>
<gene>
    <name evidence="1" type="ORF">SDC9_73599</name>
</gene>
<reference evidence="1" key="1">
    <citation type="submission" date="2019-08" db="EMBL/GenBank/DDBJ databases">
        <authorList>
            <person name="Kucharzyk K."/>
            <person name="Murdoch R.W."/>
            <person name="Higgins S."/>
            <person name="Loffler F."/>
        </authorList>
    </citation>
    <scope>NUCLEOTIDE SEQUENCE</scope>
</reference>
<proteinExistence type="predicted"/>
<name>A0A644YLW1_9ZZZZ</name>
<sequence length="73" mass="7974">MGWHLVLSHCGAIIIGNFSTKSRIISKEALPDPTIIPALKVVNATLELASIVSTFLRDCKCFDKCASFTIPLR</sequence>
<comment type="caution">
    <text evidence="1">The sequence shown here is derived from an EMBL/GenBank/DDBJ whole genome shotgun (WGS) entry which is preliminary data.</text>
</comment>
<protein>
    <submittedName>
        <fullName evidence="1">Uncharacterized protein</fullName>
    </submittedName>
</protein>